<dbReference type="Proteomes" id="UP000014585">
    <property type="component" value="Unassembled WGS sequence"/>
</dbReference>
<protein>
    <recommendedName>
        <fullName evidence="5">DUF2756 family protein</fullName>
    </recommendedName>
</protein>
<feature type="region of interest" description="Disordered" evidence="1">
    <location>
        <begin position="21"/>
        <end position="57"/>
    </location>
</feature>
<sequence>MTMKKVWLLAALLPLTALAQPLNTTNNPNLPGYQNPSQQRMQSEMQAQQTQQQGMLKQQLQTQSQLQQQKLQTQLNNNSQRVLQSQPGIREQPLPSGKNGMLKAGNGGMLNQNSSTLPPVTP</sequence>
<comment type="caution">
    <text evidence="3">The sequence shown here is derived from an EMBL/GenBank/DDBJ whole genome shotgun (WGS) entry which is preliminary data.</text>
</comment>
<dbReference type="InterPro" id="IPR020158">
    <property type="entry name" value="DUF2756"/>
</dbReference>
<dbReference type="EMBL" id="ATDT01000038">
    <property type="protein sequence ID" value="EPF12793.1"/>
    <property type="molecule type" value="Genomic_DNA"/>
</dbReference>
<feature type="compositionally biased region" description="Polar residues" evidence="1">
    <location>
        <begin position="109"/>
        <end position="122"/>
    </location>
</feature>
<organism evidence="3 4">
    <name type="scientific">Cedecea davisae DSM 4568</name>
    <dbReference type="NCBI Taxonomy" id="566551"/>
    <lineage>
        <taxon>Bacteria</taxon>
        <taxon>Pseudomonadati</taxon>
        <taxon>Pseudomonadota</taxon>
        <taxon>Gammaproteobacteria</taxon>
        <taxon>Enterobacterales</taxon>
        <taxon>Enterobacteriaceae</taxon>
        <taxon>Cedecea</taxon>
    </lineage>
</organism>
<dbReference type="AlphaFoldDB" id="S3IG16"/>
<evidence type="ECO:0008006" key="5">
    <source>
        <dbReference type="Google" id="ProtNLM"/>
    </source>
</evidence>
<feature type="chain" id="PRO_5004509908" description="DUF2756 family protein" evidence="2">
    <location>
        <begin position="20"/>
        <end position="122"/>
    </location>
</feature>
<evidence type="ECO:0000256" key="1">
    <source>
        <dbReference type="SAM" id="MobiDB-lite"/>
    </source>
</evidence>
<dbReference type="STRING" id="566551.HMPREF0201_04396"/>
<proteinExistence type="predicted"/>
<accession>S3IG16</accession>
<feature type="region of interest" description="Disordered" evidence="1">
    <location>
        <begin position="73"/>
        <end position="122"/>
    </location>
</feature>
<evidence type="ECO:0000313" key="4">
    <source>
        <dbReference type="Proteomes" id="UP000014585"/>
    </source>
</evidence>
<evidence type="ECO:0000313" key="3">
    <source>
        <dbReference type="EMBL" id="EPF12793.1"/>
    </source>
</evidence>
<dbReference type="HOGENOM" id="CLU_161250_0_0_6"/>
<reference evidence="3 4" key="1">
    <citation type="submission" date="2013-04" db="EMBL/GenBank/DDBJ databases">
        <authorList>
            <person name="Weinstock G."/>
            <person name="Sodergren E."/>
            <person name="Lobos E.A."/>
            <person name="Fulton L."/>
            <person name="Fulton R."/>
            <person name="Courtney L."/>
            <person name="Fronick C."/>
            <person name="O'Laughlin M."/>
            <person name="Godfrey J."/>
            <person name="Wilson R.M."/>
            <person name="Miner T."/>
            <person name="Farmer C."/>
            <person name="Delehaunty K."/>
            <person name="Cordes M."/>
            <person name="Minx P."/>
            <person name="Tomlinson C."/>
            <person name="Chen J."/>
            <person name="Wollam A."/>
            <person name="Pepin K.H."/>
            <person name="Palsikar V.B."/>
            <person name="Zhang X."/>
            <person name="Suruliraj S."/>
            <person name="Perna N.T."/>
            <person name="Plunkett G."/>
            <person name="Warren W."/>
            <person name="Mitreva M."/>
            <person name="Mardis E.R."/>
            <person name="Wilson R.K."/>
        </authorList>
    </citation>
    <scope>NUCLEOTIDE SEQUENCE [LARGE SCALE GENOMIC DNA]</scope>
    <source>
        <strain evidence="3 4">DSM 4568</strain>
    </source>
</reference>
<dbReference type="PATRIC" id="fig|566551.4.peg.4020"/>
<feature type="compositionally biased region" description="Low complexity" evidence="1">
    <location>
        <begin position="21"/>
        <end position="31"/>
    </location>
</feature>
<feature type="compositionally biased region" description="Low complexity" evidence="1">
    <location>
        <begin position="38"/>
        <end position="57"/>
    </location>
</feature>
<evidence type="ECO:0000256" key="2">
    <source>
        <dbReference type="SAM" id="SignalP"/>
    </source>
</evidence>
<feature type="signal peptide" evidence="2">
    <location>
        <begin position="1"/>
        <end position="19"/>
    </location>
</feature>
<dbReference type="NCBIfam" id="NF007675">
    <property type="entry name" value="PRK10350.1"/>
    <property type="match status" value="1"/>
</dbReference>
<dbReference type="Pfam" id="PF10956">
    <property type="entry name" value="DUF2756"/>
    <property type="match status" value="1"/>
</dbReference>
<name>S3IG16_9ENTR</name>
<keyword evidence="2" id="KW-0732">Signal</keyword>
<gene>
    <name evidence="3" type="ORF">HMPREF0201_04396</name>
</gene>